<evidence type="ECO:0000313" key="15">
    <source>
        <dbReference type="Proteomes" id="UP001633002"/>
    </source>
</evidence>
<evidence type="ECO:0000256" key="6">
    <source>
        <dbReference type="ARBA" id="ARBA00022927"/>
    </source>
</evidence>
<dbReference type="Pfam" id="PF03031">
    <property type="entry name" value="NIF"/>
    <property type="match status" value="1"/>
</dbReference>
<dbReference type="Proteomes" id="UP001633002">
    <property type="component" value="Unassembled WGS sequence"/>
</dbReference>
<keyword evidence="11 12" id="KW-0472">Membrane</keyword>
<keyword evidence="6 12" id="KW-0653">Protein transport</keyword>
<evidence type="ECO:0000256" key="4">
    <source>
        <dbReference type="ARBA" id="ARBA00022692"/>
    </source>
</evidence>
<dbReference type="CDD" id="cd07521">
    <property type="entry name" value="HAD_FCP1-like"/>
    <property type="match status" value="1"/>
</dbReference>
<evidence type="ECO:0000256" key="3">
    <source>
        <dbReference type="ARBA" id="ARBA00022448"/>
    </source>
</evidence>
<dbReference type="GO" id="GO:0005744">
    <property type="term" value="C:TIM23 mitochondrial import inner membrane translocase complex"/>
    <property type="evidence" value="ECO:0007669"/>
    <property type="project" value="UniProtKB-UniRule"/>
</dbReference>
<dbReference type="PANTHER" id="PTHR12210">
    <property type="entry name" value="DULLARD PROTEIN PHOSPHATASE"/>
    <property type="match status" value="1"/>
</dbReference>
<evidence type="ECO:0000256" key="10">
    <source>
        <dbReference type="ARBA" id="ARBA00023128"/>
    </source>
</evidence>
<evidence type="ECO:0000256" key="12">
    <source>
        <dbReference type="RuleBase" id="RU365079"/>
    </source>
</evidence>
<keyword evidence="9 12" id="KW-0811">Translocation</keyword>
<gene>
    <name evidence="14" type="ORF">R1sor_023552</name>
</gene>
<protein>
    <recommendedName>
        <fullName evidence="12">Mitochondrial import inner membrane translocase subunit TIM50</fullName>
    </recommendedName>
</protein>
<dbReference type="PROSITE" id="PS50969">
    <property type="entry name" value="FCP1"/>
    <property type="match status" value="1"/>
</dbReference>
<dbReference type="InterPro" id="IPR004274">
    <property type="entry name" value="FCP1_dom"/>
</dbReference>
<comment type="similarity">
    <text evidence="2 12">Belongs to the TIM50 family.</text>
</comment>
<sequence length="336" mass="37722">MLASMSSANSATASSSAGAAAAAGGEEVAAGPTGKKDHVVRRVLKGGFYLVGVAAVGVSAYVTYAYPVDDVEKYVSSVKASASKAYDDVTLTERMRRTLYSTSVSGFAKVADFYVDVRRSIEDQVRGFSAPSTSKLLPDLAPQEKHIYTLVLDLNETIVYSDWKRDRGWSTFKRPGVDAFLEQLAQYYEIVIYSDQLSFYVDPIVERLDPKGCIRYRLSRDATQYINGKHMRDISKLNRDPSRVIYIGGHAAETALQPENALTIKPWKLEAEDTTLLDHIPFLEYVARNRPADIRAVLASYQGHDIPSEFRLRHKEYQKRMQERKQQNRFLEGINQ</sequence>
<dbReference type="Gene3D" id="3.40.50.1000">
    <property type="entry name" value="HAD superfamily/HAD-like"/>
    <property type="match status" value="1"/>
</dbReference>
<keyword evidence="15" id="KW-1185">Reference proteome</keyword>
<keyword evidence="5" id="KW-0999">Mitochondrion inner membrane</keyword>
<name>A0ABD3GPT7_9MARC</name>
<evidence type="ECO:0000313" key="14">
    <source>
        <dbReference type="EMBL" id="KAL3680596.1"/>
    </source>
</evidence>
<feature type="transmembrane region" description="Helical" evidence="12">
    <location>
        <begin position="46"/>
        <end position="66"/>
    </location>
</feature>
<evidence type="ECO:0000256" key="1">
    <source>
        <dbReference type="ARBA" id="ARBA00004434"/>
    </source>
</evidence>
<comment type="subcellular location">
    <subcellularLocation>
        <location evidence="1 12">Mitochondrion inner membrane</location>
        <topology evidence="1 12">Single-pass membrane protein</topology>
    </subcellularLocation>
</comment>
<keyword evidence="10 12" id="KW-0496">Mitochondrion</keyword>
<dbReference type="AlphaFoldDB" id="A0ABD3GPT7"/>
<accession>A0ABD3GPT7</accession>
<organism evidence="14 15">
    <name type="scientific">Riccia sorocarpa</name>
    <dbReference type="NCBI Taxonomy" id="122646"/>
    <lineage>
        <taxon>Eukaryota</taxon>
        <taxon>Viridiplantae</taxon>
        <taxon>Streptophyta</taxon>
        <taxon>Embryophyta</taxon>
        <taxon>Marchantiophyta</taxon>
        <taxon>Marchantiopsida</taxon>
        <taxon>Marchantiidae</taxon>
        <taxon>Marchantiales</taxon>
        <taxon>Ricciaceae</taxon>
        <taxon>Riccia</taxon>
    </lineage>
</organism>
<dbReference type="SMART" id="SM00577">
    <property type="entry name" value="CPDc"/>
    <property type="match status" value="1"/>
</dbReference>
<dbReference type="InterPro" id="IPR036412">
    <property type="entry name" value="HAD-like_sf"/>
</dbReference>
<evidence type="ECO:0000256" key="7">
    <source>
        <dbReference type="ARBA" id="ARBA00022946"/>
    </source>
</evidence>
<dbReference type="InterPro" id="IPR023214">
    <property type="entry name" value="HAD_sf"/>
</dbReference>
<keyword evidence="4 12" id="KW-0812">Transmembrane</keyword>
<dbReference type="FunFam" id="3.40.50.1000:FF:000019">
    <property type="entry name" value="Mitochondrial import inner membrane translocase subunit TIM50"/>
    <property type="match status" value="1"/>
</dbReference>
<feature type="domain" description="FCP1 homology" evidence="13">
    <location>
        <begin position="143"/>
        <end position="286"/>
    </location>
</feature>
<proteinExistence type="inferred from homology"/>
<evidence type="ECO:0000256" key="11">
    <source>
        <dbReference type="ARBA" id="ARBA00023136"/>
    </source>
</evidence>
<comment type="caution">
    <text evidence="14">The sequence shown here is derived from an EMBL/GenBank/DDBJ whole genome shotgun (WGS) entry which is preliminary data.</text>
</comment>
<keyword evidence="8 12" id="KW-1133">Transmembrane helix</keyword>
<evidence type="ECO:0000256" key="5">
    <source>
        <dbReference type="ARBA" id="ARBA00022792"/>
    </source>
</evidence>
<dbReference type="GO" id="GO:0015031">
    <property type="term" value="P:protein transport"/>
    <property type="evidence" value="ECO:0007669"/>
    <property type="project" value="UniProtKB-KW"/>
</dbReference>
<evidence type="ECO:0000256" key="9">
    <source>
        <dbReference type="ARBA" id="ARBA00023010"/>
    </source>
</evidence>
<evidence type="ECO:0000256" key="2">
    <source>
        <dbReference type="ARBA" id="ARBA00006344"/>
    </source>
</evidence>
<keyword evidence="7 12" id="KW-0809">Transit peptide</keyword>
<evidence type="ECO:0000259" key="13">
    <source>
        <dbReference type="PROSITE" id="PS50969"/>
    </source>
</evidence>
<evidence type="ECO:0000256" key="8">
    <source>
        <dbReference type="ARBA" id="ARBA00022989"/>
    </source>
</evidence>
<dbReference type="InterPro" id="IPR050365">
    <property type="entry name" value="TIM50"/>
</dbReference>
<dbReference type="SUPFAM" id="SSF56784">
    <property type="entry name" value="HAD-like"/>
    <property type="match status" value="1"/>
</dbReference>
<comment type="subunit">
    <text evidence="12">Component of the TIM23 complex.</text>
</comment>
<comment type="function">
    <text evidence="12">Essential component of the TIM23 complex, a complex that mediates the translocation of transit peptide-containing proteins across the mitochondrial inner membrane.</text>
</comment>
<dbReference type="EMBL" id="JBJQOH010000007">
    <property type="protein sequence ID" value="KAL3680596.1"/>
    <property type="molecule type" value="Genomic_DNA"/>
</dbReference>
<keyword evidence="3 12" id="KW-0813">Transport</keyword>
<reference evidence="14 15" key="1">
    <citation type="submission" date="2024-09" db="EMBL/GenBank/DDBJ databases">
        <title>Chromosome-scale assembly of Riccia sorocarpa.</title>
        <authorList>
            <person name="Paukszto L."/>
        </authorList>
    </citation>
    <scope>NUCLEOTIDE SEQUENCE [LARGE SCALE GENOMIC DNA]</scope>
    <source>
        <strain evidence="14">LP-2024</strain>
        <tissue evidence="14">Aerial parts of the thallus</tissue>
    </source>
</reference>